<evidence type="ECO:0000313" key="5">
    <source>
        <dbReference type="EMBL" id="MPM38199.1"/>
    </source>
</evidence>
<keyword evidence="3 5" id="KW-0413">Isomerase</keyword>
<dbReference type="InterPro" id="IPR001608">
    <property type="entry name" value="Ala_racemase_N"/>
</dbReference>
<sequence>MAELNINIDKIVANISSISSFLNSANISWSLIMKVLAGEKELLEHILTKERMSGIHSVGDSRISSLRNIREVCVDIRTIYIKPPATAYAEDVVRYADISLNSSLRTIVKLNDYAKKLKKKHQVVIMVELGELREGVLRDNLVNFYNRVFNLDNIDVIGLGANLGCMYGVEPTYDKLLQLSLYRQVLELRFNRSLPLLSGGSSITLPLVEAGKMPADINHLRIGEAAFFGTSPLTNTVFRDLNENAFEFSANIIELAEKDILPDGIISEGNVGHTIEVEPVRNRRKTYKAILDFGQIDVDLSNLKPVDKAVKYVGITSDMTVVDVGSNRNSKGAKKYHVGDRILFRPDYMGVARLLNSRFTGKRIISDPDAG</sequence>
<comment type="caution">
    <text evidence="5">The sequence shown here is derived from an EMBL/GenBank/DDBJ whole genome shotgun (WGS) entry which is preliminary data.</text>
</comment>
<protein>
    <submittedName>
        <fullName evidence="5">Ornithine racemase</fullName>
        <ecNumber evidence="5">5.1.1.12</ecNumber>
    </submittedName>
</protein>
<dbReference type="SUPFAM" id="SSF51419">
    <property type="entry name" value="PLP-binding barrel"/>
    <property type="match status" value="1"/>
</dbReference>
<evidence type="ECO:0000256" key="1">
    <source>
        <dbReference type="ARBA" id="ARBA00001933"/>
    </source>
</evidence>
<dbReference type="GO" id="GO:0050157">
    <property type="term" value="F:ornithine racemase activity"/>
    <property type="evidence" value="ECO:0007669"/>
    <property type="project" value="UniProtKB-EC"/>
</dbReference>
<reference evidence="5" key="1">
    <citation type="submission" date="2019-08" db="EMBL/GenBank/DDBJ databases">
        <authorList>
            <person name="Kucharzyk K."/>
            <person name="Murdoch R.W."/>
            <person name="Higgins S."/>
            <person name="Loffler F."/>
        </authorList>
    </citation>
    <scope>NUCLEOTIDE SEQUENCE</scope>
</reference>
<dbReference type="Pfam" id="PF01168">
    <property type="entry name" value="Ala_racemase_N"/>
    <property type="match status" value="1"/>
</dbReference>
<proteinExistence type="predicted"/>
<evidence type="ECO:0000259" key="4">
    <source>
        <dbReference type="Pfam" id="PF01168"/>
    </source>
</evidence>
<dbReference type="PANTHER" id="PTHR30511">
    <property type="entry name" value="ALANINE RACEMASE"/>
    <property type="match status" value="1"/>
</dbReference>
<dbReference type="AlphaFoldDB" id="A0A644ZBU3"/>
<evidence type="ECO:0000256" key="2">
    <source>
        <dbReference type="ARBA" id="ARBA00022898"/>
    </source>
</evidence>
<keyword evidence="2" id="KW-0663">Pyridoxal phosphate</keyword>
<dbReference type="PANTHER" id="PTHR30511:SF3">
    <property type="entry name" value="LYSINE RACEMASE"/>
    <property type="match status" value="1"/>
</dbReference>
<dbReference type="Gene3D" id="3.20.20.10">
    <property type="entry name" value="Alanine racemase"/>
    <property type="match status" value="1"/>
</dbReference>
<feature type="domain" description="Alanine racemase N-terminal" evidence="4">
    <location>
        <begin position="6"/>
        <end position="229"/>
    </location>
</feature>
<dbReference type="InterPro" id="IPR029066">
    <property type="entry name" value="PLP-binding_barrel"/>
</dbReference>
<dbReference type="GO" id="GO:0030170">
    <property type="term" value="F:pyridoxal phosphate binding"/>
    <property type="evidence" value="ECO:0007669"/>
    <property type="project" value="TreeGrafter"/>
</dbReference>
<gene>
    <name evidence="5" type="primary">orr_5</name>
    <name evidence="5" type="ORF">SDC9_84828</name>
</gene>
<dbReference type="InterPro" id="IPR000821">
    <property type="entry name" value="Ala_racemase"/>
</dbReference>
<comment type="cofactor">
    <cofactor evidence="1">
        <name>pyridoxal 5'-phosphate</name>
        <dbReference type="ChEBI" id="CHEBI:597326"/>
    </cofactor>
</comment>
<evidence type="ECO:0000256" key="3">
    <source>
        <dbReference type="ARBA" id="ARBA00023235"/>
    </source>
</evidence>
<organism evidence="5">
    <name type="scientific">bioreactor metagenome</name>
    <dbReference type="NCBI Taxonomy" id="1076179"/>
    <lineage>
        <taxon>unclassified sequences</taxon>
        <taxon>metagenomes</taxon>
        <taxon>ecological metagenomes</taxon>
    </lineage>
</organism>
<dbReference type="GO" id="GO:0008784">
    <property type="term" value="F:alanine racemase activity"/>
    <property type="evidence" value="ECO:0007669"/>
    <property type="project" value="TreeGrafter"/>
</dbReference>
<dbReference type="GO" id="GO:0005829">
    <property type="term" value="C:cytosol"/>
    <property type="evidence" value="ECO:0007669"/>
    <property type="project" value="TreeGrafter"/>
</dbReference>
<accession>A0A644ZBU3</accession>
<dbReference type="EC" id="5.1.1.12" evidence="5"/>
<dbReference type="EMBL" id="VSSQ01008205">
    <property type="protein sequence ID" value="MPM38199.1"/>
    <property type="molecule type" value="Genomic_DNA"/>
</dbReference>
<name>A0A644ZBU3_9ZZZZ</name>